<organism evidence="2 3">
    <name type="scientific">Senna tora</name>
    <dbReference type="NCBI Taxonomy" id="362788"/>
    <lineage>
        <taxon>Eukaryota</taxon>
        <taxon>Viridiplantae</taxon>
        <taxon>Streptophyta</taxon>
        <taxon>Embryophyta</taxon>
        <taxon>Tracheophyta</taxon>
        <taxon>Spermatophyta</taxon>
        <taxon>Magnoliopsida</taxon>
        <taxon>eudicotyledons</taxon>
        <taxon>Gunneridae</taxon>
        <taxon>Pentapetalae</taxon>
        <taxon>rosids</taxon>
        <taxon>fabids</taxon>
        <taxon>Fabales</taxon>
        <taxon>Fabaceae</taxon>
        <taxon>Caesalpinioideae</taxon>
        <taxon>Cassia clade</taxon>
        <taxon>Senna</taxon>
    </lineage>
</organism>
<evidence type="ECO:0000313" key="2">
    <source>
        <dbReference type="EMBL" id="KAF7832814.1"/>
    </source>
</evidence>
<gene>
    <name evidence="2" type="ORF">G2W53_015147</name>
</gene>
<reference evidence="2" key="1">
    <citation type="submission" date="2020-09" db="EMBL/GenBank/DDBJ databases">
        <title>Genome-Enabled Discovery of Anthraquinone Biosynthesis in Senna tora.</title>
        <authorList>
            <person name="Kang S.-H."/>
            <person name="Pandey R.P."/>
            <person name="Lee C.-M."/>
            <person name="Sim J.-S."/>
            <person name="Jeong J.-T."/>
            <person name="Choi B.-S."/>
            <person name="Jung M."/>
            <person name="Ginzburg D."/>
            <person name="Zhao K."/>
            <person name="Won S.Y."/>
            <person name="Oh T.-J."/>
            <person name="Yu Y."/>
            <person name="Kim N.-H."/>
            <person name="Lee O.R."/>
            <person name="Lee T.-H."/>
            <person name="Bashyal P."/>
            <person name="Kim T.-S."/>
            <person name="Lee W.-H."/>
            <person name="Kawkins C."/>
            <person name="Kim C.-K."/>
            <person name="Kim J.S."/>
            <person name="Ahn B.O."/>
            <person name="Rhee S.Y."/>
            <person name="Sohng J.K."/>
        </authorList>
    </citation>
    <scope>NUCLEOTIDE SEQUENCE</scope>
    <source>
        <tissue evidence="2">Leaf</tissue>
    </source>
</reference>
<proteinExistence type="predicted"/>
<dbReference type="Proteomes" id="UP000634136">
    <property type="component" value="Unassembled WGS sequence"/>
</dbReference>
<sequence>MDIEKVKWMIALRASDSGIVELLLLILNIPQYDCNLKVLARQEPVENPKQSRARDFPHLPPNQTLPLPRRWRLLLLHSPEALLRFLWQDLLQQDDGAERSDATRRRRREICPVAMNPPSMCMPRGKKKKRVVEISPPPVRGRKMRRRAISHSPFRSPISPSSPESTHSEEAEMAEQDNRNVSDYATPKLDGLQHSIRRPSIQANNFEIKPATIQLLQANG</sequence>
<feature type="compositionally biased region" description="Low complexity" evidence="1">
    <location>
        <begin position="150"/>
        <end position="165"/>
    </location>
</feature>
<protein>
    <submittedName>
        <fullName evidence="2">Uncharacterized protein</fullName>
    </submittedName>
</protein>
<dbReference type="AlphaFoldDB" id="A0A835C571"/>
<feature type="compositionally biased region" description="Basic and acidic residues" evidence="1">
    <location>
        <begin position="166"/>
        <end position="180"/>
    </location>
</feature>
<name>A0A835C571_9FABA</name>
<evidence type="ECO:0000313" key="3">
    <source>
        <dbReference type="Proteomes" id="UP000634136"/>
    </source>
</evidence>
<dbReference type="EMBL" id="JAAIUW010000005">
    <property type="protein sequence ID" value="KAF7832814.1"/>
    <property type="molecule type" value="Genomic_DNA"/>
</dbReference>
<evidence type="ECO:0000256" key="1">
    <source>
        <dbReference type="SAM" id="MobiDB-lite"/>
    </source>
</evidence>
<keyword evidence="3" id="KW-1185">Reference proteome</keyword>
<accession>A0A835C571</accession>
<comment type="caution">
    <text evidence="2">The sequence shown here is derived from an EMBL/GenBank/DDBJ whole genome shotgun (WGS) entry which is preliminary data.</text>
</comment>
<feature type="region of interest" description="Disordered" evidence="1">
    <location>
        <begin position="146"/>
        <end position="196"/>
    </location>
</feature>